<gene>
    <name evidence="3" type="ORF">X797_008699</name>
</gene>
<organism evidence="3 4">
    <name type="scientific">Metarhizium robertsii</name>
    <dbReference type="NCBI Taxonomy" id="568076"/>
    <lineage>
        <taxon>Eukaryota</taxon>
        <taxon>Fungi</taxon>
        <taxon>Dikarya</taxon>
        <taxon>Ascomycota</taxon>
        <taxon>Pezizomycotina</taxon>
        <taxon>Sordariomycetes</taxon>
        <taxon>Hypocreomycetidae</taxon>
        <taxon>Hypocreales</taxon>
        <taxon>Clavicipitaceae</taxon>
        <taxon>Metarhizium</taxon>
    </lineage>
</organism>
<dbReference type="Gene3D" id="1.10.490.40">
    <property type="entry name" value="Diphtheria toxin, translocation domain"/>
    <property type="match status" value="1"/>
</dbReference>
<evidence type="ECO:0000256" key="2">
    <source>
        <dbReference type="SAM" id="SignalP"/>
    </source>
</evidence>
<proteinExistence type="predicted"/>
<comment type="caution">
    <text evidence="3">The sequence shown here is derived from an EMBL/GenBank/DDBJ whole genome shotgun (WGS) entry which is preliminary data.</text>
</comment>
<name>A0A0A1URL0_9HYPO</name>
<dbReference type="AlphaFoldDB" id="A0A0A1URL0"/>
<evidence type="ECO:0000256" key="1">
    <source>
        <dbReference type="SAM" id="MobiDB-lite"/>
    </source>
</evidence>
<dbReference type="Proteomes" id="UP000030151">
    <property type="component" value="Unassembled WGS sequence"/>
</dbReference>
<dbReference type="OrthoDB" id="4917004at2759"/>
<evidence type="ECO:0008006" key="5">
    <source>
        <dbReference type="Google" id="ProtNLM"/>
    </source>
</evidence>
<dbReference type="EMBL" id="JELW01000029">
    <property type="protein sequence ID" value="EXU98092.1"/>
    <property type="molecule type" value="Genomic_DNA"/>
</dbReference>
<evidence type="ECO:0000313" key="4">
    <source>
        <dbReference type="Proteomes" id="UP000030151"/>
    </source>
</evidence>
<feature type="chain" id="PRO_5001991762" description="Heat-labile enterotoxin, A chain" evidence="2">
    <location>
        <begin position="22"/>
        <end position="827"/>
    </location>
</feature>
<evidence type="ECO:0000313" key="3">
    <source>
        <dbReference type="EMBL" id="EXU98092.1"/>
    </source>
</evidence>
<feature type="compositionally biased region" description="Basic and acidic residues" evidence="1">
    <location>
        <begin position="268"/>
        <end position="292"/>
    </location>
</feature>
<protein>
    <recommendedName>
        <fullName evidence="5">Heat-labile enterotoxin, A chain</fullName>
    </recommendedName>
</protein>
<sequence length="827" mass="90444">MFILKRALFLGLAATLVASRAHEHVPVHGHVFKRGLPEPVGNNRIPNTIVLGDETWTRQEIIDAIGDSRNGPKNFINKGLENKGGRWVSKNGPLFEGAGSGLDEWDLTKLNNRGKYRAITTKKNKNFIGITEHVEQNNVRAFYDVREQVRAGTFLNGGTVEERVTGINGLHFGRKDIVASMESKARQKVPDKDGQWRSKISPLGGSKEGDFNVVYKNNKFLYIEDASKLGKDLAERKIFSPPKVTNTDGAGSSCKRDAKSDCIPGEGTKPKSEETKPKGGEAPKDVERAKRAETVSKEKFEELARKHKLNEIPKKIKPDMDLEGFRQKLNYKALEPSSPRLRPGSGGVAVKLLGSAGGALWVGGVIEAFATDMSALDRAAALSAIVPFLGCTVNAVSSLRAGKSDVFNGIDTALCLIGDAFTVSGFIPGIVVVELARWIVTLFEPIPGLPTIQDLQKSRDSVWLDKFIRQRVFKYIYAAVVPSDGENEFTSKLAIAFGTESLAVVSEGAQQIGALNASSSILDPSPELNQEELEVGAEKAIGQVTDAISAEIIRRQRKYLLGLPVSLKENSTAFLQAVGKEYNKDFMEMIQRPEHFQKYPNSWFEKHIEPVIDAVASFIAPVYPGDPYSNSKTFMANAAVTLEQTPLPMPDLLEIAFILGQSKALAVSDEVLSVMGYLKEQLPGKSDKELQKVAGQQAFSVIKAIHGDIKESDLPQSPLIQDKSIRQGLQVLLAIHLGKVEDTRKRIVIAGSSLYPTPQEVSWASLPLVPPANVGDNRAGLVASMLGLIDTTTWWKYEKGGLSGDERKKFASTLKEHQDTMLAYESS</sequence>
<accession>A0A0A1URL0</accession>
<feature type="region of interest" description="Disordered" evidence="1">
    <location>
        <begin position="244"/>
        <end position="292"/>
    </location>
</feature>
<feature type="signal peptide" evidence="2">
    <location>
        <begin position="1"/>
        <end position="21"/>
    </location>
</feature>
<keyword evidence="2" id="KW-0732">Signal</keyword>
<dbReference type="HOGENOM" id="CLU_339782_0_0_1"/>
<reference evidence="3 4" key="1">
    <citation type="submission" date="2014-02" db="EMBL/GenBank/DDBJ databases">
        <title>The genome sequence of the entomopathogenic fungus Metarhizium robertsii ARSEF 2575.</title>
        <authorList>
            <person name="Giuliano Garisto Donzelli B."/>
            <person name="Roe B.A."/>
            <person name="Macmil S.L."/>
            <person name="Krasnoff S.B."/>
            <person name="Gibson D.M."/>
        </authorList>
    </citation>
    <scope>NUCLEOTIDE SEQUENCE [LARGE SCALE GENOMIC DNA]</scope>
    <source>
        <strain evidence="3 4">ARSEF 2575</strain>
    </source>
</reference>